<dbReference type="InterPro" id="IPR014047">
    <property type="entry name" value="Chr_Tranpt_l_chain"/>
</dbReference>
<evidence type="ECO:0000256" key="6">
    <source>
        <dbReference type="ARBA" id="ARBA00023136"/>
    </source>
</evidence>
<proteinExistence type="inferred from homology"/>
<dbReference type="Pfam" id="PF02417">
    <property type="entry name" value="Chromate_transp"/>
    <property type="match status" value="2"/>
</dbReference>
<dbReference type="GO" id="GO:0005886">
    <property type="term" value="C:plasma membrane"/>
    <property type="evidence" value="ECO:0007669"/>
    <property type="project" value="UniProtKB-SubCell"/>
</dbReference>
<dbReference type="Proteomes" id="UP000494122">
    <property type="component" value="Unassembled WGS sequence"/>
</dbReference>
<sequence length="478" mass="50654">MQAKTAEPLDAGDSTKPRVPAHERHGVSFREAFWVWCRVAALSFGGPAGQIAVMHRILVEEKRWISETRFLHALNYCTLLPGPEAHKLAVYIGWLLHRTRGGLVAGILFIFPGLIALGVLSWIYASYGDVGVVQALFFGLKAAVLAVVLEAVQRVGRRALKTRTMVGVAGLSFIAIFFLAAPFPLIIAAAAATGLAGNALGWQGIKAGAGHGAAAKDEGQTAAIDAAFAIEVPEHVKPSLARAIKILAINLVVWLAPLAVLVTLLGTDNVYTRIAAFFSKMAVVTFGGAYAILSYVAQQAVEHYHWLAPGEMLAGLGMAETTPGPLISVVQFVGFMAAYRQPGALDPALAGTLGGVLAKWTTFAPSFLLVFVGAPYMESLRNNKALSAALSTITAAVVGVILNLAIWFALHTLFGQVEVRHAHGFTLQIPVLASLDPWSLLLAAVAMFMLFRFKAGMMATLGVCCVAGIAIHLLGWSA</sequence>
<keyword evidence="6" id="KW-0472">Membrane</keyword>
<dbReference type="AlphaFoldDB" id="A0A2M9GY14"/>
<protein>
    <submittedName>
        <fullName evidence="7">Uncharacterized protein</fullName>
    </submittedName>
</protein>
<organism evidence="7 8">
    <name type="scientific">Achromobacter ruhlandii</name>
    <dbReference type="NCBI Taxonomy" id="72557"/>
    <lineage>
        <taxon>Bacteria</taxon>
        <taxon>Pseudomonadati</taxon>
        <taxon>Pseudomonadota</taxon>
        <taxon>Betaproteobacteria</taxon>
        <taxon>Burkholderiales</taxon>
        <taxon>Alcaligenaceae</taxon>
        <taxon>Achromobacter</taxon>
    </lineage>
</organism>
<dbReference type="PIRSF" id="PIRSF004810">
    <property type="entry name" value="ChrA"/>
    <property type="match status" value="1"/>
</dbReference>
<dbReference type="PANTHER" id="PTHR33567">
    <property type="entry name" value="CHROMATE ION TRANSPORTER (EUROFUNG)"/>
    <property type="match status" value="1"/>
</dbReference>
<dbReference type="PANTHER" id="PTHR33567:SF3">
    <property type="entry name" value="CHROMATE ION TRANSPORTER (EUROFUNG)"/>
    <property type="match status" value="1"/>
</dbReference>
<keyword evidence="4" id="KW-0812">Transmembrane</keyword>
<gene>
    <name evidence="7" type="ORF">LMG3328_03535</name>
</gene>
<comment type="subcellular location">
    <subcellularLocation>
        <location evidence="1">Cell membrane</location>
        <topology evidence="1">Multi-pass membrane protein</topology>
    </subcellularLocation>
</comment>
<comment type="similarity">
    <text evidence="2">Belongs to the chromate ion transporter (CHR) (TC 2.A.51) family.</text>
</comment>
<evidence type="ECO:0000256" key="5">
    <source>
        <dbReference type="ARBA" id="ARBA00022989"/>
    </source>
</evidence>
<keyword evidence="3" id="KW-1003">Cell membrane</keyword>
<evidence type="ECO:0000256" key="2">
    <source>
        <dbReference type="ARBA" id="ARBA00005262"/>
    </source>
</evidence>
<evidence type="ECO:0000256" key="3">
    <source>
        <dbReference type="ARBA" id="ARBA00022475"/>
    </source>
</evidence>
<evidence type="ECO:0000256" key="1">
    <source>
        <dbReference type="ARBA" id="ARBA00004651"/>
    </source>
</evidence>
<evidence type="ECO:0000313" key="7">
    <source>
        <dbReference type="EMBL" id="CAB3885938.1"/>
    </source>
</evidence>
<dbReference type="EMBL" id="CADILE010000010">
    <property type="protein sequence ID" value="CAB3885938.1"/>
    <property type="molecule type" value="Genomic_DNA"/>
</dbReference>
<dbReference type="InterPro" id="IPR003370">
    <property type="entry name" value="Chromate_transpt"/>
</dbReference>
<dbReference type="GO" id="GO:0015109">
    <property type="term" value="F:chromate transmembrane transporter activity"/>
    <property type="evidence" value="ECO:0007669"/>
    <property type="project" value="InterPro"/>
</dbReference>
<reference evidence="7 8" key="1">
    <citation type="submission" date="2020-04" db="EMBL/GenBank/DDBJ databases">
        <authorList>
            <person name="De Canck E."/>
        </authorList>
    </citation>
    <scope>NUCLEOTIDE SEQUENCE [LARGE SCALE GENOMIC DNA]</scope>
    <source>
        <strain evidence="7 8">LMG 3328</strain>
    </source>
</reference>
<dbReference type="RefSeq" id="WP_100508244.1">
    <property type="nucleotide sequence ID" value="NZ_CADILE010000010.1"/>
</dbReference>
<name>A0A2M9GY14_9BURK</name>
<evidence type="ECO:0000256" key="4">
    <source>
        <dbReference type="ARBA" id="ARBA00022692"/>
    </source>
</evidence>
<dbReference type="NCBIfam" id="TIGR00937">
    <property type="entry name" value="2A51"/>
    <property type="match status" value="1"/>
</dbReference>
<keyword evidence="5" id="KW-1133">Transmembrane helix</keyword>
<accession>A0A2M9GY14</accession>
<evidence type="ECO:0000313" key="8">
    <source>
        <dbReference type="Proteomes" id="UP000494122"/>
    </source>
</evidence>